<evidence type="ECO:0000313" key="2">
    <source>
        <dbReference type="EMBL" id="KRN75606.1"/>
    </source>
</evidence>
<evidence type="ECO:0000256" key="1">
    <source>
        <dbReference type="SAM" id="Phobius"/>
    </source>
</evidence>
<keyword evidence="1" id="KW-1133">Transmembrane helix</keyword>
<keyword evidence="1" id="KW-0472">Membrane</keyword>
<dbReference type="EMBL" id="JQBP01000001">
    <property type="protein sequence ID" value="KRN75606.1"/>
    <property type="molecule type" value="Genomic_DNA"/>
</dbReference>
<keyword evidence="1" id="KW-0812">Transmembrane</keyword>
<proteinExistence type="predicted"/>
<evidence type="ECO:0000313" key="3">
    <source>
        <dbReference type="Proteomes" id="UP000051655"/>
    </source>
</evidence>
<comment type="caution">
    <text evidence="2">The sequence shown here is derived from an EMBL/GenBank/DDBJ whole genome shotgun (WGS) entry which is preliminary data.</text>
</comment>
<protein>
    <submittedName>
        <fullName evidence="2">Uncharacterized protein</fullName>
    </submittedName>
</protein>
<dbReference type="AlphaFoldDB" id="A0A0R2JIC2"/>
<feature type="transmembrane region" description="Helical" evidence="1">
    <location>
        <begin position="55"/>
        <end position="76"/>
    </location>
</feature>
<organism evidence="2 3">
    <name type="scientific">Weissella kandleri</name>
    <dbReference type="NCBI Taxonomy" id="1616"/>
    <lineage>
        <taxon>Bacteria</taxon>
        <taxon>Bacillati</taxon>
        <taxon>Bacillota</taxon>
        <taxon>Bacilli</taxon>
        <taxon>Lactobacillales</taxon>
        <taxon>Lactobacillaceae</taxon>
        <taxon>Weissella</taxon>
    </lineage>
</organism>
<name>A0A0R2JIC2_9LACO</name>
<dbReference type="PATRIC" id="fig|1616.3.peg.91"/>
<accession>A0A0R2JIC2</accession>
<gene>
    <name evidence="2" type="ORF">IV73_GL000091</name>
</gene>
<reference evidence="2 3" key="1">
    <citation type="journal article" date="2015" name="Genome Announc.">
        <title>Expanding the biotechnology potential of lactobacilli through comparative genomics of 213 strains and associated genera.</title>
        <authorList>
            <person name="Sun Z."/>
            <person name="Harris H.M."/>
            <person name="McCann A."/>
            <person name="Guo C."/>
            <person name="Argimon S."/>
            <person name="Zhang W."/>
            <person name="Yang X."/>
            <person name="Jeffery I.B."/>
            <person name="Cooney J.C."/>
            <person name="Kagawa T.F."/>
            <person name="Liu W."/>
            <person name="Song Y."/>
            <person name="Salvetti E."/>
            <person name="Wrobel A."/>
            <person name="Rasinkangas P."/>
            <person name="Parkhill J."/>
            <person name="Rea M.C."/>
            <person name="O'Sullivan O."/>
            <person name="Ritari J."/>
            <person name="Douillard F.P."/>
            <person name="Paul Ross R."/>
            <person name="Yang R."/>
            <person name="Briner A.E."/>
            <person name="Felis G.E."/>
            <person name="de Vos W.M."/>
            <person name="Barrangou R."/>
            <person name="Klaenhammer T.R."/>
            <person name="Caufield P.W."/>
            <person name="Cui Y."/>
            <person name="Zhang H."/>
            <person name="O'Toole P.W."/>
        </authorList>
    </citation>
    <scope>NUCLEOTIDE SEQUENCE [LARGE SCALE GENOMIC DNA]</scope>
    <source>
        <strain evidence="2 3">DSM 20593</strain>
    </source>
</reference>
<keyword evidence="3" id="KW-1185">Reference proteome</keyword>
<feature type="transmembrane region" description="Helical" evidence="1">
    <location>
        <begin position="24"/>
        <end position="48"/>
    </location>
</feature>
<feature type="transmembrane region" description="Helical" evidence="1">
    <location>
        <begin position="82"/>
        <end position="101"/>
    </location>
</feature>
<dbReference type="Proteomes" id="UP000051655">
    <property type="component" value="Unassembled WGS sequence"/>
</dbReference>
<sequence>MNNNYKKISDSIIKNTIDGIDEYMVLWAVGLGESLSMLIFILPILLLLQYLHAPMLFQWICTYVLLVICFIFWSLVGWVQSKFTGIVMAILNMSLLVLIIMQD</sequence>